<evidence type="ECO:0000313" key="3">
    <source>
        <dbReference type="EMBL" id="GGS82168.1"/>
    </source>
</evidence>
<gene>
    <name evidence="3" type="ORF">GCM10010253_65990</name>
</gene>
<feature type="region of interest" description="Disordered" evidence="2">
    <location>
        <begin position="1"/>
        <end position="27"/>
    </location>
</feature>
<comment type="caution">
    <text evidence="3">The sequence shown here is derived from an EMBL/GenBank/DDBJ whole genome shotgun (WGS) entry which is preliminary data.</text>
</comment>
<evidence type="ECO:0000256" key="1">
    <source>
        <dbReference type="ARBA" id="ARBA00023002"/>
    </source>
</evidence>
<organism evidence="3 4">
    <name type="scientific">Streptomyces badius</name>
    <dbReference type="NCBI Taxonomy" id="1941"/>
    <lineage>
        <taxon>Bacteria</taxon>
        <taxon>Bacillati</taxon>
        <taxon>Actinomycetota</taxon>
        <taxon>Actinomycetes</taxon>
        <taxon>Kitasatosporales</taxon>
        <taxon>Streptomycetaceae</taxon>
        <taxon>Streptomyces</taxon>
    </lineage>
</organism>
<name>A0ABQ2TQQ4_STRBA</name>
<feature type="compositionally biased region" description="Polar residues" evidence="2">
    <location>
        <begin position="1"/>
        <end position="10"/>
    </location>
</feature>
<sequence length="376" mass="42929">MTGAANSTASERAVAQQKPSSLAKSLKGPRSDETLRLYDHYWPPVEHFEGFDPELIDFLANEPAKQRAILEGLRHDPEAHGRFLHRHLAAIYAHNFGYRDGAYTRHTDDDGEIAQFTAKISLERELFDHWVTPGDVPRFDDQLKAADHLDHLAETNPGVVHPLFDFIRDEASREQIERFLQCELIRNEVVDDEVALLVVGLQGMQKAVAAANLWDECGRGKLENFHTYWLRRLLEASDDGWEALDRYRVGHPWFAKLTSNLNAALLTRPAYKMMAYGCFLVFESWVEPHFVRILEGMTRVGILDDEVRIYFTAHVAIDPRHSRELSDGLREQRPLLSDDELRDVVYGAHLASDTGRRQFDHMLTYLRAMPSEGAAG</sequence>
<dbReference type="PANTHER" id="PTHR40279">
    <property type="entry name" value="PQQC-LIKE PROTEIN"/>
    <property type="match status" value="1"/>
</dbReference>
<keyword evidence="4" id="KW-1185">Reference proteome</keyword>
<dbReference type="InterPro" id="IPR016084">
    <property type="entry name" value="Haem_Oase-like_multi-hlx"/>
</dbReference>
<evidence type="ECO:0000256" key="2">
    <source>
        <dbReference type="SAM" id="MobiDB-lite"/>
    </source>
</evidence>
<dbReference type="SUPFAM" id="SSF48613">
    <property type="entry name" value="Heme oxygenase-like"/>
    <property type="match status" value="1"/>
</dbReference>
<dbReference type="Proteomes" id="UP000659767">
    <property type="component" value="Unassembled WGS sequence"/>
</dbReference>
<evidence type="ECO:0000313" key="4">
    <source>
        <dbReference type="Proteomes" id="UP000659767"/>
    </source>
</evidence>
<dbReference type="Pfam" id="PF14518">
    <property type="entry name" value="Haem_oxygenas_2"/>
    <property type="match status" value="1"/>
</dbReference>
<evidence type="ECO:0008006" key="5">
    <source>
        <dbReference type="Google" id="ProtNLM"/>
    </source>
</evidence>
<keyword evidence="1" id="KW-0560">Oxidoreductase</keyword>
<dbReference type="RefSeq" id="WP_069735463.1">
    <property type="nucleotide sequence ID" value="NZ_BMSZ01000030.1"/>
</dbReference>
<reference evidence="4" key="1">
    <citation type="journal article" date="2019" name="Int. J. Syst. Evol. Microbiol.">
        <title>The Global Catalogue of Microorganisms (GCM) 10K type strain sequencing project: providing services to taxonomists for standard genome sequencing and annotation.</title>
        <authorList>
            <consortium name="The Broad Institute Genomics Platform"/>
            <consortium name="The Broad Institute Genome Sequencing Center for Infectious Disease"/>
            <person name="Wu L."/>
            <person name="Ma J."/>
        </authorList>
    </citation>
    <scope>NUCLEOTIDE SEQUENCE [LARGE SCALE GENOMIC DNA]</scope>
    <source>
        <strain evidence="4">JCM 4350</strain>
    </source>
</reference>
<dbReference type="Gene3D" id="1.20.910.10">
    <property type="entry name" value="Heme oxygenase-like"/>
    <property type="match status" value="1"/>
</dbReference>
<accession>A0ABQ2TQQ4</accession>
<protein>
    <recommendedName>
        <fullName evidence="5">Iron-containing redox enzyme family protein</fullName>
    </recommendedName>
</protein>
<dbReference type="SMART" id="SM01236">
    <property type="entry name" value="Haem_oxygenase_2"/>
    <property type="match status" value="1"/>
</dbReference>
<proteinExistence type="predicted"/>
<dbReference type="EMBL" id="BMSZ01000030">
    <property type="protein sequence ID" value="GGS82168.1"/>
    <property type="molecule type" value="Genomic_DNA"/>
</dbReference>
<dbReference type="InterPro" id="IPR039068">
    <property type="entry name" value="PqqC-like"/>
</dbReference>
<dbReference type="PANTHER" id="PTHR40279:SF3">
    <property type="entry name" value="4-AMINOBENZOATE SYNTHASE"/>
    <property type="match status" value="1"/>
</dbReference>